<dbReference type="HOGENOM" id="CLU_2455127_0_0_1"/>
<organism evidence="2">
    <name type="scientific">Laccaria bicolor (strain S238N-H82 / ATCC MYA-4686)</name>
    <name type="common">Bicoloured deceiver</name>
    <name type="synonym">Laccaria laccata var. bicolor</name>
    <dbReference type="NCBI Taxonomy" id="486041"/>
    <lineage>
        <taxon>Eukaryota</taxon>
        <taxon>Fungi</taxon>
        <taxon>Dikarya</taxon>
        <taxon>Basidiomycota</taxon>
        <taxon>Agaricomycotina</taxon>
        <taxon>Agaricomycetes</taxon>
        <taxon>Agaricomycetidae</taxon>
        <taxon>Agaricales</taxon>
        <taxon>Agaricineae</taxon>
        <taxon>Hydnangiaceae</taxon>
        <taxon>Laccaria</taxon>
    </lineage>
</organism>
<dbReference type="EMBL" id="DS547173">
    <property type="protein sequence ID" value="EDQ99097.1"/>
    <property type="molecule type" value="Genomic_DNA"/>
</dbReference>
<dbReference type="GeneID" id="6085905"/>
<dbReference type="RefSeq" id="XP_001890230.1">
    <property type="nucleotide sequence ID" value="XM_001890195.1"/>
</dbReference>
<sequence>MLSSPSSLPCKLSLSTAPIQASPLRTTPTGNPPSYSFVRFQRQALSTGPTLHRSRPWSLSVSTSAALTISVQEFDMIQEFEILMFLPQY</sequence>
<protein>
    <submittedName>
        <fullName evidence="1">Predicted protein</fullName>
    </submittedName>
</protein>
<name>B0E224_LACBS</name>
<dbReference type="AlphaFoldDB" id="B0E224"/>
<dbReference type="KEGG" id="lbc:LACBIDRAFT_317621"/>
<dbReference type="Proteomes" id="UP000001194">
    <property type="component" value="Unassembled WGS sequence"/>
</dbReference>
<proteinExistence type="predicted"/>
<evidence type="ECO:0000313" key="1">
    <source>
        <dbReference type="EMBL" id="EDQ99097.1"/>
    </source>
</evidence>
<reference evidence="1 2" key="1">
    <citation type="journal article" date="2008" name="Nature">
        <title>The genome of Laccaria bicolor provides insights into mycorrhizal symbiosis.</title>
        <authorList>
            <person name="Martin F."/>
            <person name="Aerts A."/>
            <person name="Ahren D."/>
            <person name="Brun A."/>
            <person name="Danchin E.G.J."/>
            <person name="Duchaussoy F."/>
            <person name="Gibon J."/>
            <person name="Kohler A."/>
            <person name="Lindquist E."/>
            <person name="Pereda V."/>
            <person name="Salamov A."/>
            <person name="Shapiro H.J."/>
            <person name="Wuyts J."/>
            <person name="Blaudez D."/>
            <person name="Buee M."/>
            <person name="Brokstein P."/>
            <person name="Canbaeck B."/>
            <person name="Cohen D."/>
            <person name="Courty P.E."/>
            <person name="Coutinho P.M."/>
            <person name="Delaruelle C."/>
            <person name="Detter J.C."/>
            <person name="Deveau A."/>
            <person name="DiFazio S."/>
            <person name="Duplessis S."/>
            <person name="Fraissinet-Tachet L."/>
            <person name="Lucic E."/>
            <person name="Frey-Klett P."/>
            <person name="Fourrey C."/>
            <person name="Feussner I."/>
            <person name="Gay G."/>
            <person name="Grimwood J."/>
            <person name="Hoegger P.J."/>
            <person name="Jain P."/>
            <person name="Kilaru S."/>
            <person name="Labbe J."/>
            <person name="Lin Y.C."/>
            <person name="Legue V."/>
            <person name="Le Tacon F."/>
            <person name="Marmeisse R."/>
            <person name="Melayah D."/>
            <person name="Montanini B."/>
            <person name="Muratet M."/>
            <person name="Nehls U."/>
            <person name="Niculita-Hirzel H."/>
            <person name="Oudot-Le Secq M.P."/>
            <person name="Peter M."/>
            <person name="Quesneville H."/>
            <person name="Rajashekar B."/>
            <person name="Reich M."/>
            <person name="Rouhier N."/>
            <person name="Schmutz J."/>
            <person name="Yin T."/>
            <person name="Chalot M."/>
            <person name="Henrissat B."/>
            <person name="Kuees U."/>
            <person name="Lucas S."/>
            <person name="Van de Peer Y."/>
            <person name="Podila G.K."/>
            <person name="Polle A."/>
            <person name="Pukkila P.J."/>
            <person name="Richardson P.M."/>
            <person name="Rouze P."/>
            <person name="Sanders I.R."/>
            <person name="Stajich J.E."/>
            <person name="Tunlid A."/>
            <person name="Tuskan G."/>
            <person name="Grigoriev I.V."/>
        </authorList>
    </citation>
    <scope>NUCLEOTIDE SEQUENCE [LARGE SCALE GENOMIC DNA]</scope>
    <source>
        <strain evidence="2">S238N-H82 / ATCC MYA-4686</strain>
    </source>
</reference>
<accession>B0E224</accession>
<gene>
    <name evidence="1" type="ORF">LACBIDRAFT_317621</name>
</gene>
<keyword evidence="2" id="KW-1185">Reference proteome</keyword>
<evidence type="ECO:0000313" key="2">
    <source>
        <dbReference type="Proteomes" id="UP000001194"/>
    </source>
</evidence>
<dbReference type="InParanoid" id="B0E224"/>